<keyword evidence="2" id="KW-1133">Transmembrane helix</keyword>
<feature type="transmembrane region" description="Helical" evidence="2">
    <location>
        <begin position="263"/>
        <end position="281"/>
    </location>
</feature>
<keyword evidence="1" id="KW-0175">Coiled coil</keyword>
<evidence type="ECO:0000313" key="3">
    <source>
        <dbReference type="EMBL" id="CAE7580316.1"/>
    </source>
</evidence>
<dbReference type="SUPFAM" id="SSF48452">
    <property type="entry name" value="TPR-like"/>
    <property type="match status" value="3"/>
</dbReference>
<proteinExistence type="predicted"/>
<dbReference type="OrthoDB" id="5986190at2759"/>
<accession>A0A812UIZ6</accession>
<dbReference type="PANTHER" id="PTHR46082">
    <property type="entry name" value="ATP/GTP-BINDING PROTEIN-RELATED"/>
    <property type="match status" value="1"/>
</dbReference>
<dbReference type="PANTHER" id="PTHR46082:SF6">
    <property type="entry name" value="AAA+ ATPASE DOMAIN-CONTAINING PROTEIN-RELATED"/>
    <property type="match status" value="1"/>
</dbReference>
<dbReference type="Pfam" id="PF13374">
    <property type="entry name" value="TPR_10"/>
    <property type="match status" value="3"/>
</dbReference>
<dbReference type="Proteomes" id="UP000604046">
    <property type="component" value="Unassembled WGS sequence"/>
</dbReference>
<evidence type="ECO:0000256" key="2">
    <source>
        <dbReference type="SAM" id="Phobius"/>
    </source>
</evidence>
<dbReference type="Pfam" id="PF13424">
    <property type="entry name" value="TPR_12"/>
    <property type="match status" value="1"/>
</dbReference>
<comment type="caution">
    <text evidence="3">The sequence shown here is derived from an EMBL/GenBank/DDBJ whole genome shotgun (WGS) entry which is preliminary data.</text>
</comment>
<keyword evidence="2" id="KW-0812">Transmembrane</keyword>
<feature type="transmembrane region" description="Helical" evidence="2">
    <location>
        <begin position="360"/>
        <end position="381"/>
    </location>
</feature>
<keyword evidence="2" id="KW-0472">Membrane</keyword>
<evidence type="ECO:0000256" key="1">
    <source>
        <dbReference type="SAM" id="Coils"/>
    </source>
</evidence>
<dbReference type="AlphaFoldDB" id="A0A812UIZ6"/>
<dbReference type="EMBL" id="CAJNDS010002741">
    <property type="protein sequence ID" value="CAE7580316.1"/>
    <property type="molecule type" value="Genomic_DNA"/>
</dbReference>
<name>A0A812UIZ6_9DINO</name>
<feature type="coiled-coil region" evidence="1">
    <location>
        <begin position="571"/>
        <end position="605"/>
    </location>
</feature>
<reference evidence="3" key="1">
    <citation type="submission" date="2021-02" db="EMBL/GenBank/DDBJ databases">
        <authorList>
            <person name="Dougan E. K."/>
            <person name="Rhodes N."/>
            <person name="Thang M."/>
            <person name="Chan C."/>
        </authorList>
    </citation>
    <scope>NUCLEOTIDE SEQUENCE</scope>
</reference>
<feature type="transmembrane region" description="Helical" evidence="2">
    <location>
        <begin position="424"/>
        <end position="445"/>
    </location>
</feature>
<sequence>MESLLRQVVLILGLLATCARMWSFVPLSAPRPRYQVPSRRLVSTNVAQDFLGEDGEVETATSRFSNVTRGFLEELESSISTFPNVTRGFLEELEAAISTFPNVTRGFLGELEAAISHLPAVPSGLSCRKWDHAPWLTFGLLVLPIAAVAAVVAWVFVQLLMFICLGILACASLVPLEDLEDLDLEVFENLPLAAQIAAAVGWCVVVASAAAGGWASWLVAARNPIPVPHNWRDCTLQFVTQPDHIFPWHAGSRLPGAEQELRLKYYTLMMLWLILFSYVFAQTLTMFGQAVRACRVYAARQREVQGQYTHSPLVSDDTQTTNWCCAVAYQVALNMFCAALSYVAAATGRLDGPHGLCWEVYLLWVSSLLVCSLLQAIVLLVQHSGEEMPSLGFATVEAVLPVLGEPLDLFKDWLFVALAVSSRSWSGCVLAALAALVLIVSGTYLQAFHPTDLIKQLAPVQGAWLPKRGLLDAQTSPAKLAVAMSEDLPQALLQSIYVAVHGGSVTQYAFIGISVARITACLVLRHLVLQAEQRYGEAWEALARVQNIIFRLAHTICGPRHPWTLRRQELLAESYCELRQYQQALQLLEEVLEAEQEEELQAKKKVLGTRSNVAVCLRGVGRPADALQLEENLLEAMKEVLGPRNEMTLARMVLLARHWKDLRRPADALQLQEEALKAMKEVLGPRHPRTLTTMSDVAQSLDAVGRPADALRLFEEVLEAEKEVLGPRHPGTLATMGNMALCLRGGGQPAVALQLEEEVLEAKKKVLGSRHPDTISAMHNLAAGLAEGLIEHRGLLHLEVKVLEAHPDTPRLSYAMHLFMEVVDARMEVLGNTHPDTLLAMHNLAHFLRAVGRPTEALSLFEIVLKIRKEVLGPSHPQTLDTEAALTVHRRMAPLIADMSLRNSEFTIVLGRDEMERLAKSKGLHLDSPSVSPQGPLAL</sequence>
<feature type="transmembrane region" description="Helical" evidence="2">
    <location>
        <begin position="135"/>
        <end position="154"/>
    </location>
</feature>
<feature type="transmembrane region" description="Helical" evidence="2">
    <location>
        <begin position="327"/>
        <end position="348"/>
    </location>
</feature>
<feature type="transmembrane region" description="Helical" evidence="2">
    <location>
        <begin position="196"/>
        <end position="220"/>
    </location>
</feature>
<dbReference type="InterPro" id="IPR011990">
    <property type="entry name" value="TPR-like_helical_dom_sf"/>
</dbReference>
<dbReference type="SMART" id="SM00028">
    <property type="entry name" value="TPR"/>
    <property type="match status" value="3"/>
</dbReference>
<dbReference type="InterPro" id="IPR053137">
    <property type="entry name" value="NLR-like"/>
</dbReference>
<evidence type="ECO:0000313" key="4">
    <source>
        <dbReference type="Proteomes" id="UP000604046"/>
    </source>
</evidence>
<dbReference type="InterPro" id="IPR019734">
    <property type="entry name" value="TPR_rpt"/>
</dbReference>
<protein>
    <submittedName>
        <fullName evidence="3">NPHP3 protein</fullName>
    </submittedName>
</protein>
<organism evidence="3 4">
    <name type="scientific">Symbiodinium natans</name>
    <dbReference type="NCBI Taxonomy" id="878477"/>
    <lineage>
        <taxon>Eukaryota</taxon>
        <taxon>Sar</taxon>
        <taxon>Alveolata</taxon>
        <taxon>Dinophyceae</taxon>
        <taxon>Suessiales</taxon>
        <taxon>Symbiodiniaceae</taxon>
        <taxon>Symbiodinium</taxon>
    </lineage>
</organism>
<keyword evidence="4" id="KW-1185">Reference proteome</keyword>
<gene>
    <name evidence="3" type="primary">NPHP3</name>
    <name evidence="3" type="ORF">SNAT2548_LOCUS33107</name>
</gene>
<dbReference type="Gene3D" id="1.25.40.10">
    <property type="entry name" value="Tetratricopeptide repeat domain"/>
    <property type="match status" value="2"/>
</dbReference>